<sequence length="518" mass="57192">MENPTRILIKPEEFAAAREVLLAISENVEAEEATGFNPSGFGGHDMVGISNSHDGAGSEAISTREGDLKSNDGLTSTSETSRSRSVWSGSSSMASAKEIPGILHVSVLDGLTNEEKERRLASMFVSLKPIDIKLTLQKTKGDADLAMDELLNLQWLEQTGQRPKGVDGFYVSDDDDVLKVKKKGRRKMKKASKATTSRSTDTATPSEESSRDEATDTENIDFISDRFALPISEATTIYQRNKFSLGTAILAILDNYISFRLESETSYNQQRQIEEERKRIPWIPNDYFIPIFNTTTNVQAAIDIINVLANHFEKPAYLKHDVSYSVVATDVEVVSEEPGSTGLKSSRTVQRLRAVPTTLQEASAAKAKISASAKHSYASASSAFKKGRSDPLMRQAGAFYAERARSEAASRREAISVEAEFLVDQQSTRDTIDLHGVPVQDGVAIALDRVWRWWNALPDEDRVRKVVRRDGLKIVTGLGRHNPDGKSRLRINVCKALVADGWRVEVLTGAYLVIGRIR</sequence>
<dbReference type="InterPro" id="IPR052772">
    <property type="entry name" value="Endo/PolyKinase_Domain-Protein"/>
</dbReference>
<evidence type="ECO:0000256" key="1">
    <source>
        <dbReference type="SAM" id="MobiDB-lite"/>
    </source>
</evidence>
<feature type="domain" description="Smr" evidence="2">
    <location>
        <begin position="432"/>
        <end position="518"/>
    </location>
</feature>
<dbReference type="Proteomes" id="UP000319160">
    <property type="component" value="Unassembled WGS sequence"/>
</dbReference>
<evidence type="ECO:0000259" key="2">
    <source>
        <dbReference type="PROSITE" id="PS50828"/>
    </source>
</evidence>
<feature type="region of interest" description="Disordered" evidence="1">
    <location>
        <begin position="182"/>
        <end position="216"/>
    </location>
</feature>
<dbReference type="Gene3D" id="3.30.1370.110">
    <property type="match status" value="1"/>
</dbReference>
<comment type="caution">
    <text evidence="3">The sequence shown here is derived from an EMBL/GenBank/DDBJ whole genome shotgun (WGS) entry which is preliminary data.</text>
</comment>
<feature type="compositionally biased region" description="Low complexity" evidence="1">
    <location>
        <begin position="75"/>
        <end position="89"/>
    </location>
</feature>
<feature type="compositionally biased region" description="Basic residues" evidence="1">
    <location>
        <begin position="182"/>
        <end position="192"/>
    </location>
</feature>
<evidence type="ECO:0000313" key="4">
    <source>
        <dbReference type="Proteomes" id="UP000319160"/>
    </source>
</evidence>
<dbReference type="CDD" id="cd14279">
    <property type="entry name" value="CUE"/>
    <property type="match status" value="1"/>
</dbReference>
<dbReference type="PROSITE" id="PS50828">
    <property type="entry name" value="SMR"/>
    <property type="match status" value="1"/>
</dbReference>
<dbReference type="InterPro" id="IPR036063">
    <property type="entry name" value="Smr_dom_sf"/>
</dbReference>
<feature type="region of interest" description="Disordered" evidence="1">
    <location>
        <begin position="36"/>
        <end position="89"/>
    </location>
</feature>
<dbReference type="GO" id="GO:0004519">
    <property type="term" value="F:endonuclease activity"/>
    <property type="evidence" value="ECO:0007669"/>
    <property type="project" value="TreeGrafter"/>
</dbReference>
<protein>
    <recommendedName>
        <fullName evidence="2">Smr domain-containing protein</fullName>
    </recommendedName>
</protein>
<dbReference type="AlphaFoldDB" id="A0A553I2C6"/>
<dbReference type="OrthoDB" id="4080456at2759"/>
<keyword evidence="4" id="KW-1185">Reference proteome</keyword>
<reference evidence="4" key="1">
    <citation type="submission" date="2019-06" db="EMBL/GenBank/DDBJ databases">
        <title>Draft genome sequence of the griseofulvin-producing fungus Xylaria cubensis strain G536.</title>
        <authorList>
            <person name="Mead M.E."/>
            <person name="Raja H.A."/>
            <person name="Steenwyk J.L."/>
            <person name="Knowles S.L."/>
            <person name="Oberlies N.H."/>
            <person name="Rokas A."/>
        </authorList>
    </citation>
    <scope>NUCLEOTIDE SEQUENCE [LARGE SCALE GENOMIC DNA]</scope>
    <source>
        <strain evidence="4">G536</strain>
    </source>
</reference>
<dbReference type="InterPro" id="IPR002625">
    <property type="entry name" value="Smr_dom"/>
</dbReference>
<dbReference type="PANTHER" id="PTHR46535:SF1">
    <property type="entry name" value="NEDD4-BINDING PROTEIN 2"/>
    <property type="match status" value="1"/>
</dbReference>
<dbReference type="GO" id="GO:0005634">
    <property type="term" value="C:nucleus"/>
    <property type="evidence" value="ECO:0007669"/>
    <property type="project" value="TreeGrafter"/>
</dbReference>
<accession>A0A553I2C6</accession>
<name>A0A553I2C6_9PEZI</name>
<proteinExistence type="predicted"/>
<dbReference type="Pfam" id="PF26286">
    <property type="entry name" value="UBA_10"/>
    <property type="match status" value="1"/>
</dbReference>
<dbReference type="SUPFAM" id="SSF160443">
    <property type="entry name" value="SMR domain-like"/>
    <property type="match status" value="1"/>
</dbReference>
<feature type="compositionally biased region" description="Polar residues" evidence="1">
    <location>
        <begin position="195"/>
        <end position="207"/>
    </location>
</feature>
<organism evidence="3 4">
    <name type="scientific">Xylaria flabelliformis</name>
    <dbReference type="NCBI Taxonomy" id="2512241"/>
    <lineage>
        <taxon>Eukaryota</taxon>
        <taxon>Fungi</taxon>
        <taxon>Dikarya</taxon>
        <taxon>Ascomycota</taxon>
        <taxon>Pezizomycotina</taxon>
        <taxon>Sordariomycetes</taxon>
        <taxon>Xylariomycetidae</taxon>
        <taxon>Xylariales</taxon>
        <taxon>Xylariaceae</taxon>
        <taxon>Xylaria</taxon>
    </lineage>
</organism>
<dbReference type="EMBL" id="VFLP01000023">
    <property type="protein sequence ID" value="TRX94359.1"/>
    <property type="molecule type" value="Genomic_DNA"/>
</dbReference>
<dbReference type="InterPro" id="IPR058864">
    <property type="entry name" value="UBA_10"/>
</dbReference>
<dbReference type="PANTHER" id="PTHR46535">
    <property type="entry name" value="NEDD4-BINDING PROTEIN 2"/>
    <property type="match status" value="1"/>
</dbReference>
<gene>
    <name evidence="3" type="ORF">FHL15_004826</name>
</gene>
<evidence type="ECO:0000313" key="3">
    <source>
        <dbReference type="EMBL" id="TRX94359.1"/>
    </source>
</evidence>
<dbReference type="STRING" id="2512241.A0A553I2C6"/>